<proteinExistence type="predicted"/>
<dbReference type="AlphaFoldDB" id="A0A2S4PZY1"/>
<feature type="region of interest" description="Disordered" evidence="1">
    <location>
        <begin position="36"/>
        <end position="243"/>
    </location>
</feature>
<organism evidence="2 3">
    <name type="scientific">Erysiphe pulchra</name>
    <dbReference type="NCBI Taxonomy" id="225359"/>
    <lineage>
        <taxon>Eukaryota</taxon>
        <taxon>Fungi</taxon>
        <taxon>Dikarya</taxon>
        <taxon>Ascomycota</taxon>
        <taxon>Pezizomycotina</taxon>
        <taxon>Leotiomycetes</taxon>
        <taxon>Erysiphales</taxon>
        <taxon>Erysiphaceae</taxon>
        <taxon>Erysiphe</taxon>
    </lineage>
</organism>
<evidence type="ECO:0008006" key="4">
    <source>
        <dbReference type="Google" id="ProtNLM"/>
    </source>
</evidence>
<gene>
    <name evidence="2" type="ORF">EPUL_001718</name>
</gene>
<feature type="region of interest" description="Disordered" evidence="1">
    <location>
        <begin position="315"/>
        <end position="368"/>
    </location>
</feature>
<evidence type="ECO:0000256" key="1">
    <source>
        <dbReference type="SAM" id="MobiDB-lite"/>
    </source>
</evidence>
<feature type="compositionally biased region" description="Basic and acidic residues" evidence="1">
    <location>
        <begin position="93"/>
        <end position="128"/>
    </location>
</feature>
<evidence type="ECO:0000313" key="3">
    <source>
        <dbReference type="Proteomes" id="UP000237438"/>
    </source>
</evidence>
<feature type="compositionally biased region" description="Basic and acidic residues" evidence="1">
    <location>
        <begin position="325"/>
        <end position="344"/>
    </location>
</feature>
<dbReference type="Proteomes" id="UP000237438">
    <property type="component" value="Unassembled WGS sequence"/>
</dbReference>
<protein>
    <recommendedName>
        <fullName evidence="4">Immunogenic protein</fullName>
    </recommendedName>
</protein>
<keyword evidence="3" id="KW-1185">Reference proteome</keyword>
<dbReference type="STRING" id="225359.A0A2S4PZY1"/>
<name>A0A2S4PZY1_9PEZI</name>
<feature type="compositionally biased region" description="Basic and acidic residues" evidence="1">
    <location>
        <begin position="159"/>
        <end position="171"/>
    </location>
</feature>
<dbReference type="EMBL" id="PEDP01000101">
    <property type="protein sequence ID" value="POS87595.1"/>
    <property type="molecule type" value="Genomic_DNA"/>
</dbReference>
<feature type="region of interest" description="Disordered" evidence="1">
    <location>
        <begin position="1"/>
        <end position="24"/>
    </location>
</feature>
<reference evidence="2 3" key="1">
    <citation type="submission" date="2017-10" db="EMBL/GenBank/DDBJ databases">
        <title>Development of genomic resources for the powdery mildew, Erysiphe pulchra.</title>
        <authorList>
            <person name="Wadl P.A."/>
            <person name="Mack B.M."/>
            <person name="Moore G."/>
            <person name="Beltz S.B."/>
        </authorList>
    </citation>
    <scope>NUCLEOTIDE SEQUENCE [LARGE SCALE GENOMIC DNA]</scope>
    <source>
        <strain evidence="2">Cflorida</strain>
    </source>
</reference>
<dbReference type="OrthoDB" id="5593352at2759"/>
<evidence type="ECO:0000313" key="2">
    <source>
        <dbReference type="EMBL" id="POS87595.1"/>
    </source>
</evidence>
<comment type="caution">
    <text evidence="2">The sequence shown here is derived from an EMBL/GenBank/DDBJ whole genome shotgun (WGS) entry which is preliminary data.</text>
</comment>
<feature type="compositionally biased region" description="Basic and acidic residues" evidence="1">
    <location>
        <begin position="62"/>
        <end position="76"/>
    </location>
</feature>
<accession>A0A2S4PZY1</accession>
<feature type="compositionally biased region" description="Low complexity" evidence="1">
    <location>
        <begin position="51"/>
        <end position="60"/>
    </location>
</feature>
<sequence length="368" mass="39714">MSEAVKTQEPGPAQTIPESSVVNVEVDKSIPEPVVEEPAIKELAPAPTPVAPAEATVTEETTTEKPKETEKSDDLARSLFKGFQSKLAGVFPKKTEKSSDVKEEKKEVSNETKEEIKDEEKETKERRSASRKRNSFFGGLVLGKKDEKSEVDESAVTDSNKDATIEPKKSAEASSEPPVTTEAPASSEAQQEKPAGPFKRASIFGTLKHQFARKEKSETTVVPKETESSATAPVIPAVGTSDAPVKEEVATEAIVDKAQEVQATVEAKAEKLVTKIERRKSTLPFGLGLGKKEKLVSSDDEAYEKPLSPFARIRATVRSRTSPKHAPEKKEEPVLPVEPKKEEAASEPLVTDPEPPVTIATPVVAASA</sequence>